<evidence type="ECO:0000313" key="2">
    <source>
        <dbReference type="Proteomes" id="UP000019149"/>
    </source>
</evidence>
<dbReference type="AlphaFoldDB" id="W6UNN8"/>
<organism evidence="1 2">
    <name type="scientific">Echinococcus granulosus</name>
    <name type="common">Hydatid tapeworm</name>
    <dbReference type="NCBI Taxonomy" id="6210"/>
    <lineage>
        <taxon>Eukaryota</taxon>
        <taxon>Metazoa</taxon>
        <taxon>Spiralia</taxon>
        <taxon>Lophotrochozoa</taxon>
        <taxon>Platyhelminthes</taxon>
        <taxon>Cestoda</taxon>
        <taxon>Eucestoda</taxon>
        <taxon>Cyclophyllidea</taxon>
        <taxon>Taeniidae</taxon>
        <taxon>Echinococcus</taxon>
        <taxon>Echinococcus granulosus group</taxon>
    </lineage>
</organism>
<dbReference type="GeneID" id="36345909"/>
<dbReference type="KEGG" id="egl:EGR_10194"/>
<dbReference type="RefSeq" id="XP_024346155.1">
    <property type="nucleotide sequence ID" value="XM_024499443.1"/>
</dbReference>
<dbReference type="EMBL" id="APAU02000197">
    <property type="protein sequence ID" value="EUB54959.1"/>
    <property type="molecule type" value="Genomic_DNA"/>
</dbReference>
<comment type="caution">
    <text evidence="1">The sequence shown here is derived from an EMBL/GenBank/DDBJ whole genome shotgun (WGS) entry which is preliminary data.</text>
</comment>
<dbReference type="Proteomes" id="UP000019149">
    <property type="component" value="Unassembled WGS sequence"/>
</dbReference>
<proteinExistence type="predicted"/>
<evidence type="ECO:0000313" key="1">
    <source>
        <dbReference type="EMBL" id="EUB54959.1"/>
    </source>
</evidence>
<sequence length="58" mass="6265">MALDSSLLRVVSSPQYGGPITCIRSGDLVSKRLQKPIVLLQLIYSNEKPKGAANLILV</sequence>
<reference evidence="1 2" key="1">
    <citation type="journal article" date="2013" name="Nat. Genet.">
        <title>The genome of the hydatid tapeworm Echinococcus granulosus.</title>
        <authorList>
            <person name="Zheng H."/>
            <person name="Zhang W."/>
            <person name="Zhang L."/>
            <person name="Zhang Z."/>
            <person name="Li J."/>
            <person name="Lu G."/>
            <person name="Zhu Y."/>
            <person name="Wang Y."/>
            <person name="Huang Y."/>
            <person name="Liu J."/>
            <person name="Kang H."/>
            <person name="Chen J."/>
            <person name="Wang L."/>
            <person name="Chen A."/>
            <person name="Yu S."/>
            <person name="Gao Z."/>
            <person name="Jin L."/>
            <person name="Gu W."/>
            <person name="Wang Z."/>
            <person name="Zhao L."/>
            <person name="Shi B."/>
            <person name="Wen H."/>
            <person name="Lin R."/>
            <person name="Jones M.K."/>
            <person name="Brejova B."/>
            <person name="Vinar T."/>
            <person name="Zhao G."/>
            <person name="McManus D.P."/>
            <person name="Chen Z."/>
            <person name="Zhou Y."/>
            <person name="Wang S."/>
        </authorList>
    </citation>
    <scope>NUCLEOTIDE SEQUENCE [LARGE SCALE GENOMIC DNA]</scope>
</reference>
<name>W6UNN8_ECHGR</name>
<dbReference type="CTD" id="36345909"/>
<accession>W6UNN8</accession>
<protein>
    <submittedName>
        <fullName evidence="1">Uncharacterized protein</fullName>
    </submittedName>
</protein>
<gene>
    <name evidence="1" type="ORF">EGR_10194</name>
</gene>
<keyword evidence="2" id="KW-1185">Reference proteome</keyword>